<accession>A0A9D3YQH0</accession>
<gene>
    <name evidence="2" type="ORF">DPMN_079938</name>
</gene>
<dbReference type="Proteomes" id="UP000828390">
    <property type="component" value="Unassembled WGS sequence"/>
</dbReference>
<dbReference type="AlphaFoldDB" id="A0A9D3YQH0"/>
<feature type="region of interest" description="Disordered" evidence="1">
    <location>
        <begin position="37"/>
        <end position="61"/>
    </location>
</feature>
<reference evidence="2" key="2">
    <citation type="submission" date="2020-11" db="EMBL/GenBank/DDBJ databases">
        <authorList>
            <person name="McCartney M.A."/>
            <person name="Auch B."/>
            <person name="Kono T."/>
            <person name="Mallez S."/>
            <person name="Becker A."/>
            <person name="Gohl D.M."/>
            <person name="Silverstein K.A.T."/>
            <person name="Koren S."/>
            <person name="Bechman K.B."/>
            <person name="Herman A."/>
            <person name="Abrahante J.E."/>
            <person name="Garbe J."/>
        </authorList>
    </citation>
    <scope>NUCLEOTIDE SEQUENCE</scope>
    <source>
        <strain evidence="2">Duluth1</strain>
        <tissue evidence="2">Whole animal</tissue>
    </source>
</reference>
<name>A0A9D3YQH0_DREPO</name>
<evidence type="ECO:0000256" key="1">
    <source>
        <dbReference type="SAM" id="MobiDB-lite"/>
    </source>
</evidence>
<keyword evidence="3" id="KW-1185">Reference proteome</keyword>
<evidence type="ECO:0000313" key="2">
    <source>
        <dbReference type="EMBL" id="KAH3704877.1"/>
    </source>
</evidence>
<dbReference type="EMBL" id="JAIWYP010000015">
    <property type="protein sequence ID" value="KAH3704877.1"/>
    <property type="molecule type" value="Genomic_DNA"/>
</dbReference>
<reference evidence="2" key="1">
    <citation type="journal article" date="2019" name="bioRxiv">
        <title>The Genome of the Zebra Mussel, Dreissena polymorpha: A Resource for Invasive Species Research.</title>
        <authorList>
            <person name="McCartney M.A."/>
            <person name="Auch B."/>
            <person name="Kono T."/>
            <person name="Mallez S."/>
            <person name="Zhang Y."/>
            <person name="Obille A."/>
            <person name="Becker A."/>
            <person name="Abrahante J.E."/>
            <person name="Garbe J."/>
            <person name="Badalamenti J.P."/>
            <person name="Herman A."/>
            <person name="Mangelson H."/>
            <person name="Liachko I."/>
            <person name="Sullivan S."/>
            <person name="Sone E.D."/>
            <person name="Koren S."/>
            <person name="Silverstein K.A.T."/>
            <person name="Beckman K.B."/>
            <person name="Gohl D.M."/>
        </authorList>
    </citation>
    <scope>NUCLEOTIDE SEQUENCE</scope>
    <source>
        <strain evidence="2">Duluth1</strain>
        <tissue evidence="2">Whole animal</tissue>
    </source>
</reference>
<sequence length="91" mass="10645">MARHITRDSCDDVDEFNNVWSLCSYDMVEVLSTKHHMTSDSSNVEDTPQYTVSHRSDGTSHEMDLTVPMVHQTTRYLTAPMVYRMTWDPFR</sequence>
<organism evidence="2 3">
    <name type="scientific">Dreissena polymorpha</name>
    <name type="common">Zebra mussel</name>
    <name type="synonym">Mytilus polymorpha</name>
    <dbReference type="NCBI Taxonomy" id="45954"/>
    <lineage>
        <taxon>Eukaryota</taxon>
        <taxon>Metazoa</taxon>
        <taxon>Spiralia</taxon>
        <taxon>Lophotrochozoa</taxon>
        <taxon>Mollusca</taxon>
        <taxon>Bivalvia</taxon>
        <taxon>Autobranchia</taxon>
        <taxon>Heteroconchia</taxon>
        <taxon>Euheterodonta</taxon>
        <taxon>Imparidentia</taxon>
        <taxon>Neoheterodontei</taxon>
        <taxon>Myida</taxon>
        <taxon>Dreissenoidea</taxon>
        <taxon>Dreissenidae</taxon>
        <taxon>Dreissena</taxon>
    </lineage>
</organism>
<proteinExistence type="predicted"/>
<feature type="compositionally biased region" description="Polar residues" evidence="1">
    <location>
        <begin position="39"/>
        <end position="53"/>
    </location>
</feature>
<evidence type="ECO:0000313" key="3">
    <source>
        <dbReference type="Proteomes" id="UP000828390"/>
    </source>
</evidence>
<comment type="caution">
    <text evidence="2">The sequence shown here is derived from an EMBL/GenBank/DDBJ whole genome shotgun (WGS) entry which is preliminary data.</text>
</comment>
<protein>
    <submittedName>
        <fullName evidence="2">Uncharacterized protein</fullName>
    </submittedName>
</protein>